<dbReference type="Proteomes" id="UP000294911">
    <property type="component" value="Unassembled WGS sequence"/>
</dbReference>
<dbReference type="InterPro" id="IPR002347">
    <property type="entry name" value="SDR_fam"/>
</dbReference>
<dbReference type="GO" id="GO:0016020">
    <property type="term" value="C:membrane"/>
    <property type="evidence" value="ECO:0007669"/>
    <property type="project" value="TreeGrafter"/>
</dbReference>
<dbReference type="GO" id="GO:0016491">
    <property type="term" value="F:oxidoreductase activity"/>
    <property type="evidence" value="ECO:0007669"/>
    <property type="project" value="UniProtKB-KW"/>
</dbReference>
<protein>
    <recommendedName>
        <fullName evidence="4">Ketoreductase domain-containing protein</fullName>
    </recommendedName>
</protein>
<dbReference type="PRINTS" id="PR00081">
    <property type="entry name" value="GDHRDH"/>
</dbReference>
<evidence type="ECO:0000256" key="2">
    <source>
        <dbReference type="ARBA" id="ARBA00023002"/>
    </source>
</evidence>
<keyword evidence="2" id="KW-0560">Oxidoreductase</keyword>
<name>A0A4R2R5Z9_9PSEU</name>
<organism evidence="5 6">
    <name type="scientific">Tamaricihabitans halophyticus</name>
    <dbReference type="NCBI Taxonomy" id="1262583"/>
    <lineage>
        <taxon>Bacteria</taxon>
        <taxon>Bacillati</taxon>
        <taxon>Actinomycetota</taxon>
        <taxon>Actinomycetes</taxon>
        <taxon>Pseudonocardiales</taxon>
        <taxon>Pseudonocardiaceae</taxon>
        <taxon>Tamaricihabitans</taxon>
    </lineage>
</organism>
<dbReference type="InterPro" id="IPR036291">
    <property type="entry name" value="NAD(P)-bd_dom_sf"/>
</dbReference>
<comment type="caution">
    <text evidence="5">The sequence shown here is derived from an EMBL/GenBank/DDBJ whole genome shotgun (WGS) entry which is preliminary data.</text>
</comment>
<sequence>MPTAFITGATAGIGAAFARRLAAEQYDLILVARAADRLAELAEELRGRFGVRADVLPADLTVPADRDRLAAQLADTEVDLLINNAGIGLGGGMLENDVTRLQAQLDVNVTSVLQLTRAALPGMRARDRGAVLNVSSVAGFLPDAGATYTAGKAWVTAFTEGLAVQLAGTGVRACVVCPGFTHTEFHQRAGISKTGPKFLWLDVNQVVDQGLADLRRGKVISVPSTQYRLIVAGIRLLPRALLRRLAGASAFARD</sequence>
<evidence type="ECO:0000259" key="4">
    <source>
        <dbReference type="SMART" id="SM00822"/>
    </source>
</evidence>
<evidence type="ECO:0000256" key="1">
    <source>
        <dbReference type="ARBA" id="ARBA00006484"/>
    </source>
</evidence>
<dbReference type="Gene3D" id="3.40.50.720">
    <property type="entry name" value="NAD(P)-binding Rossmann-like Domain"/>
    <property type="match status" value="1"/>
</dbReference>
<comment type="similarity">
    <text evidence="1 3">Belongs to the short-chain dehydrogenases/reductases (SDR) family.</text>
</comment>
<feature type="domain" description="Ketoreductase" evidence="4">
    <location>
        <begin position="2"/>
        <end position="183"/>
    </location>
</feature>
<dbReference type="SUPFAM" id="SSF51735">
    <property type="entry name" value="NAD(P)-binding Rossmann-fold domains"/>
    <property type="match status" value="1"/>
</dbReference>
<gene>
    <name evidence="5" type="ORF">EV191_1011181</name>
</gene>
<dbReference type="Pfam" id="PF00106">
    <property type="entry name" value="adh_short"/>
    <property type="match status" value="1"/>
</dbReference>
<evidence type="ECO:0000256" key="3">
    <source>
        <dbReference type="RuleBase" id="RU000363"/>
    </source>
</evidence>
<keyword evidence="6" id="KW-1185">Reference proteome</keyword>
<dbReference type="PIRSF" id="PIRSF000126">
    <property type="entry name" value="11-beta-HSD1"/>
    <property type="match status" value="1"/>
</dbReference>
<dbReference type="InterPro" id="IPR057326">
    <property type="entry name" value="KR_dom"/>
</dbReference>
<dbReference type="RefSeq" id="WP_132875732.1">
    <property type="nucleotide sequence ID" value="NZ_SLXQ01000001.1"/>
</dbReference>
<dbReference type="PANTHER" id="PTHR44196:SF2">
    <property type="entry name" value="SHORT-CHAIN DEHYDROGENASE-RELATED"/>
    <property type="match status" value="1"/>
</dbReference>
<dbReference type="PANTHER" id="PTHR44196">
    <property type="entry name" value="DEHYDROGENASE/REDUCTASE SDR FAMILY MEMBER 7B"/>
    <property type="match status" value="1"/>
</dbReference>
<dbReference type="PRINTS" id="PR00080">
    <property type="entry name" value="SDRFAMILY"/>
</dbReference>
<evidence type="ECO:0000313" key="5">
    <source>
        <dbReference type="EMBL" id="TCP57228.1"/>
    </source>
</evidence>
<proteinExistence type="inferred from homology"/>
<reference evidence="5 6" key="1">
    <citation type="submission" date="2019-03" db="EMBL/GenBank/DDBJ databases">
        <title>Genomic Encyclopedia of Type Strains, Phase IV (KMG-IV): sequencing the most valuable type-strain genomes for metagenomic binning, comparative biology and taxonomic classification.</title>
        <authorList>
            <person name="Goeker M."/>
        </authorList>
    </citation>
    <scope>NUCLEOTIDE SEQUENCE [LARGE SCALE GENOMIC DNA]</scope>
    <source>
        <strain evidence="5 6">DSM 45765</strain>
    </source>
</reference>
<dbReference type="EMBL" id="SLXQ01000001">
    <property type="protein sequence ID" value="TCP57228.1"/>
    <property type="molecule type" value="Genomic_DNA"/>
</dbReference>
<dbReference type="OrthoDB" id="9810734at2"/>
<accession>A0A4R2R5Z9</accession>
<dbReference type="AlphaFoldDB" id="A0A4R2R5Z9"/>
<dbReference type="SMART" id="SM00822">
    <property type="entry name" value="PKS_KR"/>
    <property type="match status" value="1"/>
</dbReference>
<evidence type="ECO:0000313" key="6">
    <source>
        <dbReference type="Proteomes" id="UP000294911"/>
    </source>
</evidence>
<dbReference type="CDD" id="cd05233">
    <property type="entry name" value="SDR_c"/>
    <property type="match status" value="1"/>
</dbReference>